<dbReference type="GeneID" id="10502690"/>
<dbReference type="Proteomes" id="UP000001064">
    <property type="component" value="Unassembled WGS sequence"/>
</dbReference>
<reference evidence="2" key="1">
    <citation type="journal article" date="2011" name="Genome Biol.">
        <title>Comparative genomics of the social amoebae Dictyostelium discoideum and Dictyostelium purpureum.</title>
        <authorList>
            <consortium name="US DOE Joint Genome Institute (JGI-PGF)"/>
            <person name="Sucgang R."/>
            <person name="Kuo A."/>
            <person name="Tian X."/>
            <person name="Salerno W."/>
            <person name="Parikh A."/>
            <person name="Feasley C.L."/>
            <person name="Dalin E."/>
            <person name="Tu H."/>
            <person name="Huang E."/>
            <person name="Barry K."/>
            <person name="Lindquist E."/>
            <person name="Shapiro H."/>
            <person name="Bruce D."/>
            <person name="Schmutz J."/>
            <person name="Salamov A."/>
            <person name="Fey P."/>
            <person name="Gaudet P."/>
            <person name="Anjard C."/>
            <person name="Babu M.M."/>
            <person name="Basu S."/>
            <person name="Bushmanova Y."/>
            <person name="van der Wel H."/>
            <person name="Katoh-Kurasawa M."/>
            <person name="Dinh C."/>
            <person name="Coutinho P.M."/>
            <person name="Saito T."/>
            <person name="Elias M."/>
            <person name="Schaap P."/>
            <person name="Kay R.R."/>
            <person name="Henrissat B."/>
            <person name="Eichinger L."/>
            <person name="Rivero F."/>
            <person name="Putnam N.H."/>
            <person name="West C.M."/>
            <person name="Loomis W.F."/>
            <person name="Chisholm R.L."/>
            <person name="Shaulsky G."/>
            <person name="Strassmann J.E."/>
            <person name="Queller D.C."/>
            <person name="Kuspa A."/>
            <person name="Grigoriev I.V."/>
        </authorList>
    </citation>
    <scope>NUCLEOTIDE SEQUENCE [LARGE SCALE GENOMIC DNA]</scope>
    <source>
        <strain evidence="2">QSDP1</strain>
    </source>
</reference>
<evidence type="ECO:0000313" key="1">
    <source>
        <dbReference type="EMBL" id="EGC38195.1"/>
    </source>
</evidence>
<protein>
    <submittedName>
        <fullName evidence="1">Uncharacterized protein</fullName>
    </submittedName>
</protein>
<dbReference type="RefSeq" id="XP_003285322.1">
    <property type="nucleotide sequence ID" value="XM_003285274.1"/>
</dbReference>
<gene>
    <name evidence="1" type="ORF">DICPUDRAFT_76255</name>
</gene>
<dbReference type="VEuPathDB" id="AmoebaDB:DICPUDRAFT_76255"/>
<accession>F0ZD27</accession>
<organism evidence="1 2">
    <name type="scientific">Dictyostelium purpureum</name>
    <name type="common">Slime mold</name>
    <dbReference type="NCBI Taxonomy" id="5786"/>
    <lineage>
        <taxon>Eukaryota</taxon>
        <taxon>Amoebozoa</taxon>
        <taxon>Evosea</taxon>
        <taxon>Eumycetozoa</taxon>
        <taxon>Dictyostelia</taxon>
        <taxon>Dictyosteliales</taxon>
        <taxon>Dictyosteliaceae</taxon>
        <taxon>Dictyostelium</taxon>
    </lineage>
</organism>
<evidence type="ECO:0000313" key="2">
    <source>
        <dbReference type="Proteomes" id="UP000001064"/>
    </source>
</evidence>
<dbReference type="eggNOG" id="ENOG502RHIT">
    <property type="taxonomic scope" value="Eukaryota"/>
</dbReference>
<dbReference type="AlphaFoldDB" id="F0ZD27"/>
<dbReference type="InParanoid" id="F0ZD27"/>
<dbReference type="OrthoDB" id="10467184at2759"/>
<dbReference type="FunCoup" id="F0ZD27">
    <property type="interactions" value="937"/>
</dbReference>
<dbReference type="OMA" id="FANNGDC"/>
<name>F0ZD27_DICPU</name>
<sequence>MISSSTSISNNTNNRSENNSGEILSLALLNQYEKQKDKEDALIVLNPITSPFKVFNNVPNQHSSYGTANSIAIGSKFYIISAAPIFDSYSGDFKKEITMSIGSSNEQLKIIKLFVVESINIAITYSIHNLPFITNFINEIGRVRVKQLSNTSLYSEIYKEGQRVRKNGMGSGFTSGIIIKNLSHLILLNPEFAKGGDGGSLVVNDDSLVIGVVLSGNQNHVIAAKIDIFNSLFENK</sequence>
<proteinExistence type="predicted"/>
<dbReference type="EMBL" id="GL870982">
    <property type="protein sequence ID" value="EGC38195.1"/>
    <property type="molecule type" value="Genomic_DNA"/>
</dbReference>
<dbReference type="KEGG" id="dpp:DICPUDRAFT_76255"/>
<keyword evidence="2" id="KW-1185">Reference proteome</keyword>